<reference evidence="2 3" key="1">
    <citation type="submission" date="2020-09" db="EMBL/GenBank/DDBJ databases">
        <title>Pseudoxanthomonas sp. CAU 1598 isolated from sand of Yaerae Beach.</title>
        <authorList>
            <person name="Kim W."/>
        </authorList>
    </citation>
    <scope>NUCLEOTIDE SEQUENCE [LARGE SCALE GENOMIC DNA]</scope>
    <source>
        <strain evidence="2 3">CAU 1598</strain>
    </source>
</reference>
<dbReference type="EMBL" id="JACYTR010000036">
    <property type="protein sequence ID" value="MBD8526977.1"/>
    <property type="molecule type" value="Genomic_DNA"/>
</dbReference>
<dbReference type="Proteomes" id="UP000613768">
    <property type="component" value="Unassembled WGS sequence"/>
</dbReference>
<evidence type="ECO:0000313" key="3">
    <source>
        <dbReference type="Proteomes" id="UP000613768"/>
    </source>
</evidence>
<dbReference type="AlphaFoldDB" id="A0AAW3ZP89"/>
<evidence type="ECO:0000256" key="1">
    <source>
        <dbReference type="SAM" id="SignalP"/>
    </source>
</evidence>
<feature type="chain" id="PRO_5043643924" description="Transglutaminase-like domain-containing protein" evidence="1">
    <location>
        <begin position="21"/>
        <end position="457"/>
    </location>
</feature>
<keyword evidence="3" id="KW-1185">Reference proteome</keyword>
<evidence type="ECO:0000313" key="2">
    <source>
        <dbReference type="EMBL" id="MBD8526977.1"/>
    </source>
</evidence>
<accession>A0AAW3ZP89</accession>
<organism evidence="2 3">
    <name type="scientific">Pseudomarimonas arenosa</name>
    <dbReference type="NCBI Taxonomy" id="2774145"/>
    <lineage>
        <taxon>Bacteria</taxon>
        <taxon>Pseudomonadati</taxon>
        <taxon>Pseudomonadota</taxon>
        <taxon>Gammaproteobacteria</taxon>
        <taxon>Lysobacterales</taxon>
        <taxon>Lysobacteraceae</taxon>
        <taxon>Pseudomarimonas</taxon>
    </lineage>
</organism>
<dbReference type="RefSeq" id="WP_192030398.1">
    <property type="nucleotide sequence ID" value="NZ_JACYTR010000036.1"/>
</dbReference>
<keyword evidence="1" id="KW-0732">Signal</keyword>
<gene>
    <name evidence="2" type="ORF">IFO71_14645</name>
</gene>
<comment type="caution">
    <text evidence="2">The sequence shown here is derived from an EMBL/GenBank/DDBJ whole genome shotgun (WGS) entry which is preliminary data.</text>
</comment>
<name>A0AAW3ZP89_9GAMM</name>
<sequence length="457" mass="50817">MLRTLLCMLVGLGVSSALQGAPCQDRLRAIEPLQVAAGGELVLHGEFAAQREARRPVINRGNVFDLEVQTWSPTRIVARVPAKLAPGSYKVGIYCNGRPGPQRFLHASGFIDVDVVAVLAPLKGLARAVHQDIPKPLAFEIWLAEQAVLSQEIVWESMDGPEPHANWPESRRQALYQAFRRALEASSSRSGNAQGIAENLAEAESRSAATGLIHQRLSAADAERLYLASLAQSLALEYRADLPWSLSEYPRDQLEILLDSREMFRWRPDGYEVEMAVSGMVLADDPSGQTRWMQSLLGKTRRSTIINLLNWMRDELLHFEGAVSADSMHEQWQYVGFPPVSRILSGTPHLGQPAWPERKRTAGCFGSAGLLRALLRAVNIPVRMRAYCRHYQVEFPSEGLFLSHGDDPYSGDFKASGCSAERLLIDADRFDQWFVNANAKLQCDHVGRQAREVPPCK</sequence>
<evidence type="ECO:0008006" key="4">
    <source>
        <dbReference type="Google" id="ProtNLM"/>
    </source>
</evidence>
<protein>
    <recommendedName>
        <fullName evidence="4">Transglutaminase-like domain-containing protein</fullName>
    </recommendedName>
</protein>
<proteinExistence type="predicted"/>
<feature type="signal peptide" evidence="1">
    <location>
        <begin position="1"/>
        <end position="20"/>
    </location>
</feature>